<organism evidence="17">
    <name type="scientific">Medioppia subpectinata</name>
    <dbReference type="NCBI Taxonomy" id="1979941"/>
    <lineage>
        <taxon>Eukaryota</taxon>
        <taxon>Metazoa</taxon>
        <taxon>Ecdysozoa</taxon>
        <taxon>Arthropoda</taxon>
        <taxon>Chelicerata</taxon>
        <taxon>Arachnida</taxon>
        <taxon>Acari</taxon>
        <taxon>Acariformes</taxon>
        <taxon>Sarcoptiformes</taxon>
        <taxon>Oribatida</taxon>
        <taxon>Brachypylina</taxon>
        <taxon>Oppioidea</taxon>
        <taxon>Oppiidae</taxon>
        <taxon>Medioppia</taxon>
    </lineage>
</organism>
<accession>A0A7R9L2G8</accession>
<dbReference type="GO" id="GO:0005789">
    <property type="term" value="C:endoplasmic reticulum membrane"/>
    <property type="evidence" value="ECO:0007669"/>
    <property type="project" value="UniProtKB-SubCell"/>
</dbReference>
<feature type="transmembrane region" description="Helical" evidence="15">
    <location>
        <begin position="345"/>
        <end position="367"/>
    </location>
</feature>
<keyword evidence="13 15" id="KW-0275">Fatty acid biosynthesis</keyword>
<dbReference type="GO" id="GO:0030148">
    <property type="term" value="P:sphingolipid biosynthetic process"/>
    <property type="evidence" value="ECO:0007669"/>
    <property type="project" value="TreeGrafter"/>
</dbReference>
<dbReference type="GO" id="GO:0030497">
    <property type="term" value="P:fatty acid elongation"/>
    <property type="evidence" value="ECO:0007669"/>
    <property type="project" value="TreeGrafter"/>
</dbReference>
<evidence type="ECO:0000256" key="10">
    <source>
        <dbReference type="ARBA" id="ARBA00023054"/>
    </source>
</evidence>
<keyword evidence="8 15" id="KW-0276">Fatty acid metabolism</keyword>
<dbReference type="EMBL" id="OC867764">
    <property type="protein sequence ID" value="CAD7633684.1"/>
    <property type="molecule type" value="Genomic_DNA"/>
</dbReference>
<comment type="subcellular location">
    <subcellularLocation>
        <location evidence="1 15">Endoplasmic reticulum membrane</location>
        <topology evidence="1 15">Multi-pass membrane protein</topology>
    </subcellularLocation>
</comment>
<dbReference type="InterPro" id="IPR007482">
    <property type="entry name" value="Tyr_Pase-like_PTPLA"/>
</dbReference>
<evidence type="ECO:0000256" key="2">
    <source>
        <dbReference type="ARBA" id="ARBA00005194"/>
    </source>
</evidence>
<comment type="pathway">
    <text evidence="2 15">Lipid metabolism; fatty acid biosynthesis.</text>
</comment>
<keyword evidence="10" id="KW-0175">Coiled coil</keyword>
<keyword evidence="14 15" id="KW-0456">Lyase</keyword>
<evidence type="ECO:0000256" key="14">
    <source>
        <dbReference type="ARBA" id="ARBA00023239"/>
    </source>
</evidence>
<evidence type="ECO:0000256" key="4">
    <source>
        <dbReference type="ARBA" id="ARBA00013122"/>
    </source>
</evidence>
<evidence type="ECO:0000256" key="12">
    <source>
        <dbReference type="ARBA" id="ARBA00023136"/>
    </source>
</evidence>
<dbReference type="InterPro" id="IPR007052">
    <property type="entry name" value="CS_dom"/>
</dbReference>
<feature type="domain" description="CS" evidence="16">
    <location>
        <begin position="1"/>
        <end position="101"/>
    </location>
</feature>
<keyword evidence="18" id="KW-1185">Reference proteome</keyword>
<feature type="transmembrane region" description="Helical" evidence="15">
    <location>
        <begin position="306"/>
        <end position="325"/>
    </location>
</feature>
<sequence>MSLIDSQEIKIKVSSVLNKDVKQFGKQFIIDGKDDTCWNSDQENSLQFFGSGIGAKGLNEYAFLIHFYTDVNPTESFYKHNDRHIEFVIKKRCNVLWPRLLSSVVRPQWIKVDFDRIQPEEESDADVNSADKEFDELIPNQQNSYRNFGQKDFGRRKKSMNKGFKVEDFKKTYLFLYNLFQFVGFVYVFLIITIRYLKDGSQSTEGVYLLVGKVMKFLHLMKILEILHPLMGYTSGSALMPSIQLFGRVFLIFFMVDSEPKIHANPWVIYLFFVYTISEMIRYPYYMLHVFNVNIGFLTTIRYTAWILLYPLGFLCEGVILYNNITYLEESKRFSIGLPNDLNFSLHMPTIIRLYLLFGFFPALYFMMNHMNRQRIKVFNTNRSKSKVH</sequence>
<evidence type="ECO:0000256" key="8">
    <source>
        <dbReference type="ARBA" id="ARBA00022832"/>
    </source>
</evidence>
<evidence type="ECO:0000256" key="1">
    <source>
        <dbReference type="ARBA" id="ARBA00004477"/>
    </source>
</evidence>
<dbReference type="EMBL" id="CAJPIZ010013189">
    <property type="protein sequence ID" value="CAG2114114.1"/>
    <property type="molecule type" value="Genomic_DNA"/>
</dbReference>
<feature type="transmembrane region" description="Helical" evidence="15">
    <location>
        <begin position="236"/>
        <end position="255"/>
    </location>
</feature>
<protein>
    <recommendedName>
        <fullName evidence="4 15">Very-long-chain (3R)-3-hydroxyacyl-CoA dehydratase</fullName>
        <ecNumber evidence="4 15">4.2.1.134</ecNumber>
    </recommendedName>
</protein>
<dbReference type="GO" id="GO:0102158">
    <property type="term" value="F:very-long-chain (3R)-3-hydroxyacyl-CoA dehydratase activity"/>
    <property type="evidence" value="ECO:0007669"/>
    <property type="project" value="UniProtKB-EC"/>
</dbReference>
<evidence type="ECO:0000256" key="9">
    <source>
        <dbReference type="ARBA" id="ARBA00022989"/>
    </source>
</evidence>
<keyword evidence="5 15" id="KW-0444">Lipid biosynthesis</keyword>
<dbReference type="Proteomes" id="UP000759131">
    <property type="component" value="Unassembled WGS sequence"/>
</dbReference>
<keyword evidence="12 15" id="KW-0472">Membrane</keyword>
<evidence type="ECO:0000256" key="15">
    <source>
        <dbReference type="RuleBase" id="RU363109"/>
    </source>
</evidence>
<dbReference type="OrthoDB" id="2157530at2759"/>
<dbReference type="Pfam" id="PF04387">
    <property type="entry name" value="PTPLA"/>
    <property type="match status" value="1"/>
</dbReference>
<feature type="transmembrane region" description="Helical" evidence="15">
    <location>
        <begin position="174"/>
        <end position="194"/>
    </location>
</feature>
<comment type="catalytic activity">
    <reaction evidence="15">
        <text>a very-long-chain (3R)-3-hydroxyacyl-CoA = a very-long-chain (2E)-enoyl-CoA + H2O</text>
        <dbReference type="Rhea" id="RHEA:45812"/>
        <dbReference type="ChEBI" id="CHEBI:15377"/>
        <dbReference type="ChEBI" id="CHEBI:83728"/>
        <dbReference type="ChEBI" id="CHEBI:85440"/>
        <dbReference type="EC" id="4.2.1.134"/>
    </reaction>
</comment>
<keyword evidence="9 15" id="KW-1133">Transmembrane helix</keyword>
<dbReference type="PROSITE" id="PS51203">
    <property type="entry name" value="CS"/>
    <property type="match status" value="1"/>
</dbReference>
<name>A0A7R9L2G8_9ACAR</name>
<comment type="function">
    <text evidence="15">Catalyzes the third of the four reactions of the long-chain fatty acids elongation cycle. This endoplasmic reticulum-bound enzymatic process, allows the addition of two carbons to the chain of long- and very long-chain fatty acids/VLCFAs per cycle. This enzyme catalyzes the dehydration of the 3-hydroxyacyl-CoA intermediate into trans-2,3-enoyl-CoA, within each cycle of fatty acid elongation. Thereby, it participates to the production of VLCFAs of different chain lengths that are involved in multiple biological processes as precursors of membrane lipids and lipid mediators.</text>
</comment>
<evidence type="ECO:0000313" key="18">
    <source>
        <dbReference type="Proteomes" id="UP000759131"/>
    </source>
</evidence>
<evidence type="ECO:0000259" key="16">
    <source>
        <dbReference type="PROSITE" id="PS51203"/>
    </source>
</evidence>
<dbReference type="EC" id="4.2.1.134" evidence="4 15"/>
<evidence type="ECO:0000256" key="7">
    <source>
        <dbReference type="ARBA" id="ARBA00022824"/>
    </source>
</evidence>
<evidence type="ECO:0000256" key="5">
    <source>
        <dbReference type="ARBA" id="ARBA00022516"/>
    </source>
</evidence>
<evidence type="ECO:0000256" key="6">
    <source>
        <dbReference type="ARBA" id="ARBA00022692"/>
    </source>
</evidence>
<keyword evidence="7 15" id="KW-0256">Endoplasmic reticulum</keyword>
<dbReference type="PANTHER" id="PTHR11035">
    <property type="entry name" value="VERY-LONG-CHAIN (3R)-3-HYDROXYACYL-COA DEHYDRATASE"/>
    <property type="match status" value="1"/>
</dbReference>
<evidence type="ECO:0000256" key="3">
    <source>
        <dbReference type="ARBA" id="ARBA00007811"/>
    </source>
</evidence>
<dbReference type="SUPFAM" id="SSF49764">
    <property type="entry name" value="HSP20-like chaperones"/>
    <property type="match status" value="1"/>
</dbReference>
<keyword evidence="11 15" id="KW-0443">Lipid metabolism</keyword>
<reference evidence="17" key="1">
    <citation type="submission" date="2020-11" db="EMBL/GenBank/DDBJ databases">
        <authorList>
            <person name="Tran Van P."/>
        </authorList>
    </citation>
    <scope>NUCLEOTIDE SEQUENCE</scope>
</reference>
<proteinExistence type="inferred from homology"/>
<feature type="transmembrane region" description="Helical" evidence="15">
    <location>
        <begin position="267"/>
        <end position="285"/>
    </location>
</feature>
<gene>
    <name evidence="17" type="ORF">OSB1V03_LOCUS14080</name>
</gene>
<keyword evidence="6 15" id="KW-0812">Transmembrane</keyword>
<evidence type="ECO:0000313" key="17">
    <source>
        <dbReference type="EMBL" id="CAD7633684.1"/>
    </source>
</evidence>
<dbReference type="InterPro" id="IPR008978">
    <property type="entry name" value="HSP20-like_chaperone"/>
</dbReference>
<dbReference type="AlphaFoldDB" id="A0A7R9L2G8"/>
<evidence type="ECO:0000256" key="11">
    <source>
        <dbReference type="ARBA" id="ARBA00023098"/>
    </source>
</evidence>
<comment type="similarity">
    <text evidence="3 15">Belongs to the very long-chain fatty acids dehydratase HACD family.</text>
</comment>
<dbReference type="PANTHER" id="PTHR11035:SF35">
    <property type="entry name" value="VERY-LONG-CHAIN (3R)-3-HYDROXYACYL-COA DEHYDRATASE"/>
    <property type="match status" value="1"/>
</dbReference>
<dbReference type="GO" id="GO:0042761">
    <property type="term" value="P:very long-chain fatty acid biosynthetic process"/>
    <property type="evidence" value="ECO:0007669"/>
    <property type="project" value="TreeGrafter"/>
</dbReference>
<evidence type="ECO:0000256" key="13">
    <source>
        <dbReference type="ARBA" id="ARBA00023160"/>
    </source>
</evidence>
<dbReference type="UniPathway" id="UPA00094"/>
<dbReference type="Gene3D" id="2.60.40.790">
    <property type="match status" value="1"/>
</dbReference>